<proteinExistence type="predicted"/>
<comment type="caution">
    <text evidence="1">The sequence shown here is derived from an EMBL/GenBank/DDBJ whole genome shotgun (WGS) entry which is preliminary data.</text>
</comment>
<keyword evidence="2" id="KW-1185">Reference proteome</keyword>
<evidence type="ECO:0000313" key="2">
    <source>
        <dbReference type="Proteomes" id="UP001476798"/>
    </source>
</evidence>
<organism evidence="1 2">
    <name type="scientific">Goodea atripinnis</name>
    <dbReference type="NCBI Taxonomy" id="208336"/>
    <lineage>
        <taxon>Eukaryota</taxon>
        <taxon>Metazoa</taxon>
        <taxon>Chordata</taxon>
        <taxon>Craniata</taxon>
        <taxon>Vertebrata</taxon>
        <taxon>Euteleostomi</taxon>
        <taxon>Actinopterygii</taxon>
        <taxon>Neopterygii</taxon>
        <taxon>Teleostei</taxon>
        <taxon>Neoteleostei</taxon>
        <taxon>Acanthomorphata</taxon>
        <taxon>Ovalentaria</taxon>
        <taxon>Atherinomorphae</taxon>
        <taxon>Cyprinodontiformes</taxon>
        <taxon>Goodeidae</taxon>
        <taxon>Goodea</taxon>
    </lineage>
</organism>
<protein>
    <submittedName>
        <fullName evidence="1">Uncharacterized protein</fullName>
    </submittedName>
</protein>
<reference evidence="1 2" key="1">
    <citation type="submission" date="2021-06" db="EMBL/GenBank/DDBJ databases">
        <authorList>
            <person name="Palmer J.M."/>
        </authorList>
    </citation>
    <scope>NUCLEOTIDE SEQUENCE [LARGE SCALE GENOMIC DNA]</scope>
    <source>
        <strain evidence="1 2">GA_2019</strain>
        <tissue evidence="1">Muscle</tissue>
    </source>
</reference>
<accession>A0ABV0PGC7</accession>
<dbReference type="EMBL" id="JAHRIO010072430">
    <property type="protein sequence ID" value="MEQ2182522.1"/>
    <property type="molecule type" value="Genomic_DNA"/>
</dbReference>
<evidence type="ECO:0000313" key="1">
    <source>
        <dbReference type="EMBL" id="MEQ2182522.1"/>
    </source>
</evidence>
<name>A0ABV0PGC7_9TELE</name>
<gene>
    <name evidence="1" type="ORF">GOODEAATRI_023202</name>
</gene>
<dbReference type="Proteomes" id="UP001476798">
    <property type="component" value="Unassembled WGS sequence"/>
</dbReference>
<sequence>MFLACLRNPPQATSCTHRETHRVKTKVCVVYPFPEKKLNNYFLSRQQDISSQLLKLGPEMASHSQCGKAVTSNEYVQSCIVIGRCRPLPLTISNSSMFHDNLSSKAQHDKVSESDLLT</sequence>